<dbReference type="Gene3D" id="1.25.40.10">
    <property type="entry name" value="Tetratricopeptide repeat domain"/>
    <property type="match status" value="1"/>
</dbReference>
<proteinExistence type="predicted"/>
<feature type="transmembrane region" description="Helical" evidence="1">
    <location>
        <begin position="107"/>
        <end position="128"/>
    </location>
</feature>
<dbReference type="SUPFAM" id="SSF48452">
    <property type="entry name" value="TPR-like"/>
    <property type="match status" value="1"/>
</dbReference>
<keyword evidence="1" id="KW-1133">Transmembrane helix</keyword>
<keyword evidence="3" id="KW-1185">Reference proteome</keyword>
<keyword evidence="1" id="KW-0812">Transmembrane</keyword>
<dbReference type="InterPro" id="IPR011990">
    <property type="entry name" value="TPR-like_helical_dom_sf"/>
</dbReference>
<feature type="transmembrane region" description="Helical" evidence="1">
    <location>
        <begin position="78"/>
        <end position="101"/>
    </location>
</feature>
<gene>
    <name evidence="2" type="ORF">V1286_001880</name>
</gene>
<protein>
    <recommendedName>
        <fullName evidence="4">Tetratricopeptide repeat protein</fullName>
    </recommendedName>
</protein>
<name>A0ABU8B731_9BRAD</name>
<evidence type="ECO:0000313" key="3">
    <source>
        <dbReference type="Proteomes" id="UP001364224"/>
    </source>
</evidence>
<sequence>MLLFLACVTRQRGPPTERSRLPITVRCCSHEDFHWPQMWKRSVASVESPADISHSITTEDCLIELAALSRPLRTVRPVCLECAMPVALVVLLLDITLIYHASKTGRLQPWAFIILMIPLVGALAYIVVELVPEWFGSPGAQQARKRIAGKLDPEKLYRELSDRLANTDTVANRAALAAECLRLARFDEAVRHYDHILMLPLGGEPAYALGRAQAEFGRNRPAEALATLDDLQKRWPDFESAEGHLLYARALAEVGRIDEALEEYHALVAYFPGAEARVRYGMLLRMAGRNAEARVVFNELLLQMKRAPKYLREAQAEWLSIAEKQLLG</sequence>
<comment type="caution">
    <text evidence="2">The sequence shown here is derived from an EMBL/GenBank/DDBJ whole genome shotgun (WGS) entry which is preliminary data.</text>
</comment>
<dbReference type="Pfam" id="PF13432">
    <property type="entry name" value="TPR_16"/>
    <property type="match status" value="1"/>
</dbReference>
<reference evidence="2 3" key="1">
    <citation type="submission" date="2024-02" db="EMBL/GenBank/DDBJ databases">
        <title>Adaptive strategies in a cosmopolitan and abundant soil bacterium.</title>
        <authorList>
            <person name="Carini P."/>
        </authorList>
    </citation>
    <scope>NUCLEOTIDE SEQUENCE [LARGE SCALE GENOMIC DNA]</scope>
    <source>
        <strain evidence="2 3">AZCC 1608</strain>
    </source>
</reference>
<dbReference type="Proteomes" id="UP001364224">
    <property type="component" value="Unassembled WGS sequence"/>
</dbReference>
<evidence type="ECO:0000256" key="1">
    <source>
        <dbReference type="SAM" id="Phobius"/>
    </source>
</evidence>
<evidence type="ECO:0000313" key="2">
    <source>
        <dbReference type="EMBL" id="MEH2554351.1"/>
    </source>
</evidence>
<keyword evidence="1" id="KW-0472">Membrane</keyword>
<organism evidence="2 3">
    <name type="scientific">Bradyrhizobium algeriense</name>
    <dbReference type="NCBI Taxonomy" id="634784"/>
    <lineage>
        <taxon>Bacteria</taxon>
        <taxon>Pseudomonadati</taxon>
        <taxon>Pseudomonadota</taxon>
        <taxon>Alphaproteobacteria</taxon>
        <taxon>Hyphomicrobiales</taxon>
        <taxon>Nitrobacteraceae</taxon>
        <taxon>Bradyrhizobium</taxon>
    </lineage>
</organism>
<dbReference type="EMBL" id="JAZHRV010000001">
    <property type="protein sequence ID" value="MEH2554351.1"/>
    <property type="molecule type" value="Genomic_DNA"/>
</dbReference>
<evidence type="ECO:0008006" key="4">
    <source>
        <dbReference type="Google" id="ProtNLM"/>
    </source>
</evidence>
<accession>A0ABU8B731</accession>